<dbReference type="InterPro" id="IPR056913">
    <property type="entry name" value="TRAPPC10/Trs130_N"/>
</dbReference>
<gene>
    <name evidence="2" type="ORF">HK097_011196</name>
</gene>
<protein>
    <recommendedName>
        <fullName evidence="1">TRAPPC10/Trs130 N-terminal domain-containing protein</fullName>
    </recommendedName>
</protein>
<evidence type="ECO:0000313" key="3">
    <source>
        <dbReference type="Proteomes" id="UP001212841"/>
    </source>
</evidence>
<proteinExistence type="predicted"/>
<dbReference type="Proteomes" id="UP001212841">
    <property type="component" value="Unassembled WGS sequence"/>
</dbReference>
<keyword evidence="3" id="KW-1185">Reference proteome</keyword>
<feature type="domain" description="TRAPPC10/Trs130 N-terminal" evidence="1">
    <location>
        <begin position="4"/>
        <end position="65"/>
    </location>
</feature>
<name>A0AAD5SLW8_9FUNG</name>
<evidence type="ECO:0000259" key="1">
    <source>
        <dbReference type="Pfam" id="PF23036"/>
    </source>
</evidence>
<dbReference type="GO" id="GO:0006891">
    <property type="term" value="P:intra-Golgi vesicle-mediated transport"/>
    <property type="evidence" value="ECO:0007669"/>
    <property type="project" value="TreeGrafter"/>
</dbReference>
<dbReference type="PANTHER" id="PTHR13251:SF3">
    <property type="entry name" value="TRAFFICKING PROTEIN PARTICLE COMPLEX SUBUNIT 10"/>
    <property type="match status" value="1"/>
</dbReference>
<dbReference type="EMBL" id="JADGJD010000009">
    <property type="protein sequence ID" value="KAJ3057191.1"/>
    <property type="molecule type" value="Genomic_DNA"/>
</dbReference>
<dbReference type="GO" id="GO:1990071">
    <property type="term" value="C:TRAPPII protein complex"/>
    <property type="evidence" value="ECO:0007669"/>
    <property type="project" value="InterPro"/>
</dbReference>
<dbReference type="GO" id="GO:0034498">
    <property type="term" value="P:early endosome to Golgi transport"/>
    <property type="evidence" value="ECO:0007669"/>
    <property type="project" value="TreeGrafter"/>
</dbReference>
<dbReference type="InterPro" id="IPR045126">
    <property type="entry name" value="TRAPPC10/Trs130"/>
</dbReference>
<organism evidence="2 3">
    <name type="scientific">Rhizophlyctis rosea</name>
    <dbReference type="NCBI Taxonomy" id="64517"/>
    <lineage>
        <taxon>Eukaryota</taxon>
        <taxon>Fungi</taxon>
        <taxon>Fungi incertae sedis</taxon>
        <taxon>Chytridiomycota</taxon>
        <taxon>Chytridiomycota incertae sedis</taxon>
        <taxon>Chytridiomycetes</taxon>
        <taxon>Rhizophlyctidales</taxon>
        <taxon>Rhizophlyctidaceae</taxon>
        <taxon>Rhizophlyctis</taxon>
    </lineage>
</organism>
<reference evidence="2" key="1">
    <citation type="submission" date="2020-05" db="EMBL/GenBank/DDBJ databases">
        <title>Phylogenomic resolution of chytrid fungi.</title>
        <authorList>
            <person name="Stajich J.E."/>
            <person name="Amses K."/>
            <person name="Simmons R."/>
            <person name="Seto K."/>
            <person name="Myers J."/>
            <person name="Bonds A."/>
            <person name="Quandt C.A."/>
            <person name="Barry K."/>
            <person name="Liu P."/>
            <person name="Grigoriev I."/>
            <person name="Longcore J.E."/>
            <person name="James T.Y."/>
        </authorList>
    </citation>
    <scope>NUCLEOTIDE SEQUENCE</scope>
    <source>
        <strain evidence="2">JEL0318</strain>
    </source>
</reference>
<sequence length="101" mass="11504">MKGAPWFSAFGGTDLGDDSADIMNLKSKSYRDMIMQNTITIFDFRVYLFARQQALLMKLEQALAMCQRAKLFIAQMARTIKENPVCHRVMTTGVYGTDRLV</sequence>
<dbReference type="AlphaFoldDB" id="A0AAD5SLW8"/>
<evidence type="ECO:0000313" key="2">
    <source>
        <dbReference type="EMBL" id="KAJ3057191.1"/>
    </source>
</evidence>
<accession>A0AAD5SLW8</accession>
<dbReference type="GO" id="GO:0005829">
    <property type="term" value="C:cytosol"/>
    <property type="evidence" value="ECO:0007669"/>
    <property type="project" value="GOC"/>
</dbReference>
<dbReference type="Pfam" id="PF23036">
    <property type="entry name" value="TRAPPC10_1st"/>
    <property type="match status" value="1"/>
</dbReference>
<comment type="caution">
    <text evidence="2">The sequence shown here is derived from an EMBL/GenBank/DDBJ whole genome shotgun (WGS) entry which is preliminary data.</text>
</comment>
<dbReference type="PANTHER" id="PTHR13251">
    <property type="entry name" value="EPILEPSY HOLOPROSENCEPHALY CANDIDATE 1/TMEM1"/>
    <property type="match status" value="1"/>
</dbReference>